<keyword evidence="4" id="KW-1185">Reference proteome</keyword>
<protein>
    <recommendedName>
        <fullName evidence="2">histidine kinase</fullName>
        <ecNumber evidence="2">2.7.13.3</ecNumber>
    </recommendedName>
</protein>
<name>A0A2K9NDV5_9PROT</name>
<reference evidence="3 4" key="1">
    <citation type="submission" date="2017-12" db="EMBL/GenBank/DDBJ databases">
        <title>Genomes of bacteria within cyanobacterial aggregates.</title>
        <authorList>
            <person name="Cai H."/>
        </authorList>
    </citation>
    <scope>NUCLEOTIDE SEQUENCE [LARGE SCALE GENOMIC DNA]</scope>
    <source>
        <strain evidence="3 4">TH16</strain>
    </source>
</reference>
<accession>A0A2K9NDV5</accession>
<dbReference type="GO" id="GO:0000155">
    <property type="term" value="F:phosphorelay sensor kinase activity"/>
    <property type="evidence" value="ECO:0007669"/>
    <property type="project" value="InterPro"/>
</dbReference>
<proteinExistence type="predicted"/>
<dbReference type="Proteomes" id="UP000234752">
    <property type="component" value="Chromosome eg_1"/>
</dbReference>
<dbReference type="KEGG" id="ncb:C0V82_14605"/>
<dbReference type="AlphaFoldDB" id="A0A2K9NDV5"/>
<evidence type="ECO:0000256" key="2">
    <source>
        <dbReference type="ARBA" id="ARBA00012438"/>
    </source>
</evidence>
<dbReference type="RefSeq" id="WP_102112938.1">
    <property type="nucleotide sequence ID" value="NZ_BMGN01000005.1"/>
</dbReference>
<dbReference type="EMBL" id="CP025611">
    <property type="protein sequence ID" value="AUN31331.1"/>
    <property type="molecule type" value="Genomic_DNA"/>
</dbReference>
<dbReference type="InterPro" id="IPR003661">
    <property type="entry name" value="HisK_dim/P_dom"/>
</dbReference>
<dbReference type="EC" id="2.7.13.3" evidence="2"/>
<dbReference type="CDD" id="cd00082">
    <property type="entry name" value="HisKA"/>
    <property type="match status" value="1"/>
</dbReference>
<evidence type="ECO:0000313" key="3">
    <source>
        <dbReference type="EMBL" id="AUN31331.1"/>
    </source>
</evidence>
<comment type="catalytic activity">
    <reaction evidence="1">
        <text>ATP + protein L-histidine = ADP + protein N-phospho-L-histidine.</text>
        <dbReference type="EC" id="2.7.13.3"/>
    </reaction>
</comment>
<dbReference type="OrthoDB" id="7359211at2"/>
<gene>
    <name evidence="3" type="ORF">C0V82_14605</name>
</gene>
<organism evidence="3 4">
    <name type="scientific">Niveispirillum cyanobacteriorum</name>
    <dbReference type="NCBI Taxonomy" id="1612173"/>
    <lineage>
        <taxon>Bacteria</taxon>
        <taxon>Pseudomonadati</taxon>
        <taxon>Pseudomonadota</taxon>
        <taxon>Alphaproteobacteria</taxon>
        <taxon>Rhodospirillales</taxon>
        <taxon>Azospirillaceae</taxon>
        <taxon>Niveispirillum</taxon>
    </lineage>
</organism>
<sequence length="170" mass="17874">MPADDAQTPALEANGLPRGLRHDLVNALNALLGFASFLESDLPDGPQREFARQIQRAGRQAMELAERIPSSRREAAVRVLMVSASEDADALILELDGYGCEVTLVPTPSRAVQVLRKAASSWDVILADQPGPADHAGLAAAADGMVIVPRDAESTATTLAVALRGAGRRG</sequence>
<evidence type="ECO:0000256" key="1">
    <source>
        <dbReference type="ARBA" id="ARBA00000085"/>
    </source>
</evidence>
<evidence type="ECO:0000313" key="4">
    <source>
        <dbReference type="Proteomes" id="UP000234752"/>
    </source>
</evidence>